<dbReference type="Proteomes" id="UP000682134">
    <property type="component" value="Unassembled WGS sequence"/>
</dbReference>
<dbReference type="GO" id="GO:0016866">
    <property type="term" value="F:intramolecular transferase activity"/>
    <property type="evidence" value="ECO:0007669"/>
    <property type="project" value="InterPro"/>
</dbReference>
<dbReference type="InterPro" id="IPR032697">
    <property type="entry name" value="SQ_cyclase_N"/>
</dbReference>
<dbReference type="InterPro" id="IPR018333">
    <property type="entry name" value="Squalene_cyclase"/>
</dbReference>
<dbReference type="AlphaFoldDB" id="A0A940NRT7"/>
<dbReference type="PANTHER" id="PTHR11764">
    <property type="entry name" value="TERPENE CYCLASE/MUTASE FAMILY MEMBER"/>
    <property type="match status" value="1"/>
</dbReference>
<keyword evidence="3" id="KW-0677">Repeat</keyword>
<evidence type="ECO:0000256" key="4">
    <source>
        <dbReference type="ARBA" id="ARBA00023235"/>
    </source>
</evidence>
<evidence type="ECO:0000256" key="2">
    <source>
        <dbReference type="ARBA" id="ARBA00009755"/>
    </source>
</evidence>
<gene>
    <name evidence="7" type="ORF">J5Y03_15830</name>
</gene>
<dbReference type="GO" id="GO:0005811">
    <property type="term" value="C:lipid droplet"/>
    <property type="evidence" value="ECO:0007669"/>
    <property type="project" value="InterPro"/>
</dbReference>
<keyword evidence="4" id="KW-0413">Isomerase</keyword>
<reference evidence="7" key="1">
    <citation type="submission" date="2021-04" db="EMBL/GenBank/DDBJ databases">
        <title>Genome seq and assembly of Bacillus sp.</title>
        <authorList>
            <person name="Chhetri G."/>
        </authorList>
    </citation>
    <scope>NUCLEOTIDE SEQUENCE</scope>
    <source>
        <strain evidence="7">RG28</strain>
    </source>
</reference>
<evidence type="ECO:0000259" key="6">
    <source>
        <dbReference type="Pfam" id="PF13249"/>
    </source>
</evidence>
<feature type="domain" description="Squalene cyclase N-terminal" evidence="6">
    <location>
        <begin position="12"/>
        <end position="285"/>
    </location>
</feature>
<dbReference type="Gene3D" id="1.50.10.20">
    <property type="match status" value="2"/>
</dbReference>
<dbReference type="InterPro" id="IPR032696">
    <property type="entry name" value="SQ_cyclase_C"/>
</dbReference>
<protein>
    <submittedName>
        <fullName evidence="7">Squalene--hopene cyclase</fullName>
    </submittedName>
</protein>
<keyword evidence="8" id="KW-1185">Reference proteome</keyword>
<evidence type="ECO:0000256" key="3">
    <source>
        <dbReference type="ARBA" id="ARBA00022737"/>
    </source>
</evidence>
<dbReference type="SFLD" id="SFLDG01016">
    <property type="entry name" value="Prenyltransferase_Like_2"/>
    <property type="match status" value="1"/>
</dbReference>
<comment type="caution">
    <text evidence="7">The sequence shown here is derived from an EMBL/GenBank/DDBJ whole genome shotgun (WGS) entry which is preliminary data.</text>
</comment>
<comment type="similarity">
    <text evidence="2">Belongs to the terpene cyclase/mutase family.</text>
</comment>
<feature type="domain" description="Squalene cyclase C-terminal" evidence="5">
    <location>
        <begin position="295"/>
        <end position="611"/>
    </location>
</feature>
<dbReference type="NCBIfam" id="TIGR01787">
    <property type="entry name" value="squalene_cyclas"/>
    <property type="match status" value="1"/>
</dbReference>
<dbReference type="SUPFAM" id="SSF48239">
    <property type="entry name" value="Terpenoid cyclases/Protein prenyltransferases"/>
    <property type="match status" value="2"/>
</dbReference>
<name>A0A940NRT7_9BACI</name>
<dbReference type="Pfam" id="PF13249">
    <property type="entry name" value="SQHop_cyclase_N"/>
    <property type="match status" value="1"/>
</dbReference>
<organism evidence="7 8">
    <name type="scientific">Gottfriedia endophytica</name>
    <dbReference type="NCBI Taxonomy" id="2820819"/>
    <lineage>
        <taxon>Bacteria</taxon>
        <taxon>Bacillati</taxon>
        <taxon>Bacillota</taxon>
        <taxon>Bacilli</taxon>
        <taxon>Bacillales</taxon>
        <taxon>Bacillaceae</taxon>
        <taxon>Gottfriedia</taxon>
    </lineage>
</organism>
<evidence type="ECO:0000256" key="1">
    <source>
        <dbReference type="ARBA" id="ARBA00004999"/>
    </source>
</evidence>
<evidence type="ECO:0000259" key="5">
    <source>
        <dbReference type="Pfam" id="PF13243"/>
    </source>
</evidence>
<evidence type="ECO:0000313" key="8">
    <source>
        <dbReference type="Proteomes" id="UP000682134"/>
    </source>
</evidence>
<dbReference type="EMBL" id="JAGIYQ010000013">
    <property type="protein sequence ID" value="MBP0726630.1"/>
    <property type="molecule type" value="Genomic_DNA"/>
</dbReference>
<dbReference type="RefSeq" id="WP_209406974.1">
    <property type="nucleotide sequence ID" value="NZ_JAGIYQ010000013.1"/>
</dbReference>
<dbReference type="GO" id="GO:0016104">
    <property type="term" value="P:triterpenoid biosynthetic process"/>
    <property type="evidence" value="ECO:0007669"/>
    <property type="project" value="InterPro"/>
</dbReference>
<comment type="pathway">
    <text evidence="1">Secondary metabolite biosynthesis; hopanoid biosynthesis.</text>
</comment>
<dbReference type="PANTHER" id="PTHR11764:SF20">
    <property type="entry name" value="LANOSTEROL SYNTHASE"/>
    <property type="match status" value="1"/>
</dbReference>
<sequence>MTLTEQVQTEINRLIEKIKNDQFKDGSWRYCFESGPMTDAYTIMVLRTLEFNEEDLIDKLVNRLLKKQHSNGAWKLYDDDDGNLSATVEAYTALLYSGYFQTSDLKLKMAEEYILENGGLEQVHISTKFMLALHDLYPWPKFFPLPLLLMNSPKFLPISFYKFSSYVRSHFAPLLIVGNKRYTTRNQWTPNLQHLFLNNEKYKKIGKKHATSILNLPFFKMFSKMGIKRAEQYMIHSIEKDGTLSSYASATFFMVYSLLSLGYKPTSPLIQNAVKGIISFLYKSDEQFHIQNSPSTIWDTALISYSLQKAGLSEKDKSIQSASNYLLSFQQKEIENNNDSLYYSLGGWSFSEYNTHNPDVDDTQAVLRAIANLSLQNPEFRIAWNSGVKWLLEMQNNDGGWASFEKNSNKSLARIFPLQNFVDTAIDSSTADLTGRTLEFLGNYLKLDMNHQRIKDGVNWLIKNQKEDGSWYGRWGISYIYGTWAAVTGMKAVGVPSDHPSIQKAIGWLLSKKNADGGWGESCKSDILGEYIPLSYSTLVHSSWALDTLISVFDSDIDEINNGILNIINWMRIPDNRITYPTGGGLPGHFYIYYHSYQYIWPLLTLSHYQNKFK</sequence>
<proteinExistence type="inferred from homology"/>
<evidence type="ECO:0000313" key="7">
    <source>
        <dbReference type="EMBL" id="MBP0726630.1"/>
    </source>
</evidence>
<accession>A0A940NRT7</accession>
<dbReference type="InterPro" id="IPR008930">
    <property type="entry name" value="Terpenoid_cyclase/PrenylTrfase"/>
</dbReference>
<dbReference type="InterPro" id="IPR002365">
    <property type="entry name" value="Terpene_synthase_CS"/>
</dbReference>
<dbReference type="Pfam" id="PF13243">
    <property type="entry name" value="SQHop_cyclase_C"/>
    <property type="match status" value="1"/>
</dbReference>
<dbReference type="PROSITE" id="PS01074">
    <property type="entry name" value="TERPENE_SYNTHASES"/>
    <property type="match status" value="1"/>
</dbReference>